<dbReference type="Pfam" id="PF00441">
    <property type="entry name" value="Acyl-CoA_dh_1"/>
    <property type="match status" value="1"/>
</dbReference>
<dbReference type="InterPro" id="IPR009075">
    <property type="entry name" value="AcylCo_DH/oxidase_C"/>
</dbReference>
<accession>A0A7X5XBY4</accession>
<evidence type="ECO:0000256" key="4">
    <source>
        <dbReference type="ARBA" id="ARBA00022827"/>
    </source>
</evidence>
<feature type="domain" description="Adaptive response protein AidB N-terminal" evidence="8">
    <location>
        <begin position="247"/>
        <end position="400"/>
    </location>
</feature>
<dbReference type="InterPro" id="IPR006089">
    <property type="entry name" value="Acyl-CoA_DH_CS"/>
</dbReference>
<dbReference type="InterPro" id="IPR006091">
    <property type="entry name" value="Acyl-CoA_Oxase/DH_mid-dom"/>
</dbReference>
<evidence type="ECO:0000259" key="8">
    <source>
        <dbReference type="Pfam" id="PF18158"/>
    </source>
</evidence>
<dbReference type="AlphaFoldDB" id="A0A7X5XBY4"/>
<comment type="cofactor">
    <cofactor evidence="1">
        <name>FAD</name>
        <dbReference type="ChEBI" id="CHEBI:57692"/>
    </cofactor>
</comment>
<organism evidence="9 10">
    <name type="scientific">Streptomyces malaysiensis</name>
    <dbReference type="NCBI Taxonomy" id="92644"/>
    <lineage>
        <taxon>Bacteria</taxon>
        <taxon>Bacillati</taxon>
        <taxon>Actinomycetota</taxon>
        <taxon>Actinomycetes</taxon>
        <taxon>Kitasatosporales</taxon>
        <taxon>Streptomycetaceae</taxon>
        <taxon>Streptomyces</taxon>
        <taxon>Streptomyces violaceusniger group</taxon>
    </lineage>
</organism>
<keyword evidence="4" id="KW-0274">FAD</keyword>
<evidence type="ECO:0000259" key="7">
    <source>
        <dbReference type="Pfam" id="PF02770"/>
    </source>
</evidence>
<dbReference type="SUPFAM" id="SSF56645">
    <property type="entry name" value="Acyl-CoA dehydrogenase NM domain-like"/>
    <property type="match status" value="1"/>
</dbReference>
<sequence length="786" mass="83329">MAEGRGRDGEALGRFLRGVQRRTEQPGLAGPAVQVPQARGELGRIAFRRAGEPAALLGGDVRARVDEVGGAHPRALAQFGQAKGGHGLAEGGPLGRLAAVGGDDRDLPVAAPAPGAGSAAVVLPRLAGHQPVGEPVGAAALLQVTGRDHTGERDPDGPLGGAEERADAHQRAGGQLGRVMAQQGAEHDRARGQRPQGERSGVVHGYAKPYPLQFPIAHYGSVRPPGRPRETANEEMSAMSATHEVLNQAPPLVGFSTADEPALLEALRRHGGGWGEREVRELGARAGSAEVQDWARMAEEHPPVLHTHDRYGHRVDEVEYHPAYHQLMGVAVESGQHAAAWSESRPGAHLVRAAKFYAFAQAEPGHGCPISMTYAAVPALRAEPELAAGYEPLLAARTYDFGLRPPLGKRGLIAGMSMTEKQGGSDVRANTTRAVPDGAGRYVLTGHKWFTSAPMSDVFLTLAQTEEGLTCFLVPRVLPDGSRNPLRLMRLKNKLGNRSNASAEIEYESAVAWRVGEPGRGVRTIVEMVNVTRLDCVIGSAAGMRAGVRQALHHAEHRRAFGADLVDQPLMRNVLADLAVESEAATTLAMRLAAALDGAEAGDEGEAALRRLGLAVSKYWVCKRGATHAAEALECLGGNGYVEESGMPRLYREAPLLSIWEGSGNVAALDVLRALGRENGALEAFLTEVDSAAGADARLDAAVDRLRGLLPQLADPERAQLLARRLAEQMTLVLQGSLLVRYSHPAVADAFCASRLDGDWGHAFGTLPPGADTGPILERARPKDAR</sequence>
<dbReference type="PANTHER" id="PTHR42707">
    <property type="entry name" value="ACYL-COA DEHYDROGENASE"/>
    <property type="match status" value="1"/>
</dbReference>
<name>A0A7X5XBY4_STRMQ</name>
<dbReference type="Gene3D" id="2.40.110.20">
    <property type="match status" value="1"/>
</dbReference>
<dbReference type="Gene3D" id="6.10.250.600">
    <property type="match status" value="1"/>
</dbReference>
<evidence type="ECO:0008006" key="11">
    <source>
        <dbReference type="Google" id="ProtNLM"/>
    </source>
</evidence>
<dbReference type="InterPro" id="IPR036250">
    <property type="entry name" value="AcylCo_DH-like_C"/>
</dbReference>
<feature type="compositionally biased region" description="Basic and acidic residues" evidence="5">
    <location>
        <begin position="148"/>
        <end position="170"/>
    </location>
</feature>
<keyword evidence="3" id="KW-0285">Flavoprotein</keyword>
<gene>
    <name evidence="9" type="ORF">SMALB_8538</name>
</gene>
<evidence type="ECO:0000313" key="9">
    <source>
        <dbReference type="EMBL" id="NIY70407.1"/>
    </source>
</evidence>
<evidence type="ECO:0000259" key="6">
    <source>
        <dbReference type="Pfam" id="PF00441"/>
    </source>
</evidence>
<feature type="domain" description="Acyl-CoA oxidase/dehydrogenase middle" evidence="7">
    <location>
        <begin position="416"/>
        <end position="508"/>
    </location>
</feature>
<evidence type="ECO:0000256" key="3">
    <source>
        <dbReference type="ARBA" id="ARBA00022630"/>
    </source>
</evidence>
<evidence type="ECO:0000256" key="5">
    <source>
        <dbReference type="SAM" id="MobiDB-lite"/>
    </source>
</evidence>
<protein>
    <recommendedName>
        <fullName evidence="11">Acyl-CoA dehydrogenase</fullName>
    </recommendedName>
</protein>
<dbReference type="InterPro" id="IPR041504">
    <property type="entry name" value="AidB_N"/>
</dbReference>
<dbReference type="Pfam" id="PF02770">
    <property type="entry name" value="Acyl-CoA_dh_M"/>
    <property type="match status" value="1"/>
</dbReference>
<dbReference type="Pfam" id="PF18158">
    <property type="entry name" value="AidB_N"/>
    <property type="match status" value="1"/>
</dbReference>
<dbReference type="PROSITE" id="PS00073">
    <property type="entry name" value="ACYL_COA_DH_2"/>
    <property type="match status" value="1"/>
</dbReference>
<proteinExistence type="inferred from homology"/>
<dbReference type="PANTHER" id="PTHR42707:SF3">
    <property type="entry name" value="ACYL-COA DEHYDROGENASE AIDB-RELATED"/>
    <property type="match status" value="1"/>
</dbReference>
<evidence type="ECO:0000313" key="10">
    <source>
        <dbReference type="Proteomes" id="UP000536624"/>
    </source>
</evidence>
<comment type="caution">
    <text evidence="9">The sequence shown here is derived from an EMBL/GenBank/DDBJ whole genome shotgun (WGS) entry which is preliminary data.</text>
</comment>
<evidence type="ECO:0000256" key="1">
    <source>
        <dbReference type="ARBA" id="ARBA00001974"/>
    </source>
</evidence>
<dbReference type="Gene3D" id="1.20.140.10">
    <property type="entry name" value="Butyryl-CoA Dehydrogenase, subunit A, domain 3"/>
    <property type="match status" value="1"/>
</dbReference>
<dbReference type="InterPro" id="IPR052904">
    <property type="entry name" value="Acyl-CoA_dehydrogenase-like"/>
</dbReference>
<feature type="region of interest" description="Disordered" evidence="5">
    <location>
        <begin position="148"/>
        <end position="201"/>
    </location>
</feature>
<dbReference type="Proteomes" id="UP000536624">
    <property type="component" value="Unassembled WGS sequence"/>
</dbReference>
<comment type="similarity">
    <text evidence="2">Belongs to the acyl-CoA dehydrogenase family.</text>
</comment>
<feature type="domain" description="Acyl-CoA dehydrogenase/oxidase C-terminal" evidence="6">
    <location>
        <begin position="519"/>
        <end position="675"/>
    </location>
</feature>
<dbReference type="InterPro" id="IPR009100">
    <property type="entry name" value="AcylCoA_DH/oxidase_NM_dom_sf"/>
</dbReference>
<dbReference type="SUPFAM" id="SSF47203">
    <property type="entry name" value="Acyl-CoA dehydrogenase C-terminal domain-like"/>
    <property type="match status" value="1"/>
</dbReference>
<evidence type="ECO:0000256" key="2">
    <source>
        <dbReference type="ARBA" id="ARBA00009347"/>
    </source>
</evidence>
<dbReference type="GO" id="GO:0003995">
    <property type="term" value="F:acyl-CoA dehydrogenase activity"/>
    <property type="evidence" value="ECO:0007669"/>
    <property type="project" value="InterPro"/>
</dbReference>
<dbReference type="EMBL" id="JAALLH010000002">
    <property type="protein sequence ID" value="NIY70407.1"/>
    <property type="molecule type" value="Genomic_DNA"/>
</dbReference>
<reference evidence="9 10" key="1">
    <citation type="submission" date="2020-02" db="EMBL/GenBank/DDBJ databases">
        <title>Streptomyces malaysiensis DSM14702 (JHCC583434, PFL_A843) Genome sequencing and assembly.</title>
        <authorList>
            <person name="Samborskyy M."/>
        </authorList>
    </citation>
    <scope>NUCLEOTIDE SEQUENCE [LARGE SCALE GENOMIC DNA]</scope>
    <source>
        <strain evidence="9 10">DSM 14702</strain>
    </source>
</reference>